<gene>
    <name evidence="1" type="ORF">JFY71_09660</name>
</gene>
<protein>
    <submittedName>
        <fullName evidence="1">Polyprenyl synthetase family protein</fullName>
    </submittedName>
</protein>
<sequence>MKNNNFVKDLRFRQEIINQKLSMIFVDNDILSKASKYAIINGGKRLRPILLIEFAKLFSKVNNYIYDFALALELIHNYSLVHDDLPSMDNDDYRRGNLTVHKKFGEDIAILVGDNLLNSSYEILFNLISQEENKDNIIEASKYLANKAGKNGMIEGQILDISNDFTNSEEILNMYNKKTCALIMAACKCGAILGNGNNKEVKLAEEFGHALGLSFQIQDDILDYEEDKKIGKVTFANYTSKENAEKVLVEYSNKAINILNEFKEDTSFLNDLVKYLINRTI</sequence>
<evidence type="ECO:0000313" key="2">
    <source>
        <dbReference type="Proteomes" id="UP000595814"/>
    </source>
</evidence>
<accession>A0AC61MPQ6</accession>
<organism evidence="1 2">
    <name type="scientific">Miniphocaeibacter halophilus</name>
    <dbReference type="NCBI Taxonomy" id="2931922"/>
    <lineage>
        <taxon>Bacteria</taxon>
        <taxon>Bacillati</taxon>
        <taxon>Bacillota</taxon>
        <taxon>Tissierellia</taxon>
        <taxon>Tissierellales</taxon>
        <taxon>Peptoniphilaceae</taxon>
        <taxon>Miniphocaeibacter</taxon>
    </lineage>
</organism>
<dbReference type="EMBL" id="CP066744">
    <property type="protein sequence ID" value="QQK07551.1"/>
    <property type="molecule type" value="Genomic_DNA"/>
</dbReference>
<proteinExistence type="predicted"/>
<evidence type="ECO:0000313" key="1">
    <source>
        <dbReference type="EMBL" id="QQK07551.1"/>
    </source>
</evidence>
<dbReference type="Proteomes" id="UP000595814">
    <property type="component" value="Chromosome"/>
</dbReference>
<keyword evidence="2" id="KW-1185">Reference proteome</keyword>
<name>A0AC61MPQ6_9FIRM</name>
<reference evidence="1 2" key="1">
    <citation type="journal article" date="2022" name="Int. J. Syst. Evol. Microbiol.">
        <title>Miniphocaeibacter halophilus sp. nov., an ammonium-tolerant acetate-producing bacterium isolated from a biogas system.</title>
        <authorList>
            <person name="Schnurer A."/>
            <person name="Singh A."/>
            <person name="Bi S."/>
            <person name="Qiao W."/>
            <person name="Westerholm M."/>
        </authorList>
    </citation>
    <scope>NUCLEOTIDE SEQUENCE [LARGE SCALE GENOMIC DNA]</scope>
    <source>
        <strain evidence="1 2">AMB_01</strain>
    </source>
</reference>